<keyword evidence="2" id="KW-1185">Reference proteome</keyword>
<dbReference type="InterPro" id="IPR010368">
    <property type="entry name" value="Com_YlbF"/>
</dbReference>
<name>A0A3P5XMH8_9BACL</name>
<dbReference type="PANTHER" id="PTHR38448">
    <property type="entry name" value="REGULATORY PROTEIN YLBF-RELATED"/>
    <property type="match status" value="1"/>
</dbReference>
<dbReference type="OrthoDB" id="2157513at2"/>
<accession>A0A3P5XMH8</accession>
<dbReference type="Pfam" id="PF06133">
    <property type="entry name" value="Com_YlbF"/>
    <property type="match status" value="1"/>
</dbReference>
<proteinExistence type="predicted"/>
<dbReference type="EMBL" id="UXAV01000042">
    <property type="protein sequence ID" value="VDC29868.1"/>
    <property type="molecule type" value="Genomic_DNA"/>
</dbReference>
<dbReference type="InterPro" id="IPR052767">
    <property type="entry name" value="Bact_com_dev_regulator"/>
</dbReference>
<organism evidence="1 2">
    <name type="scientific">Filibacter tadaridae</name>
    <dbReference type="NCBI Taxonomy" id="2483811"/>
    <lineage>
        <taxon>Bacteria</taxon>
        <taxon>Bacillati</taxon>
        <taxon>Bacillota</taxon>
        <taxon>Bacilli</taxon>
        <taxon>Bacillales</taxon>
        <taxon>Caryophanaceae</taxon>
        <taxon>Filibacter</taxon>
    </lineage>
</organism>
<dbReference type="Gene3D" id="1.20.1500.10">
    <property type="entry name" value="YheA/YmcA-like"/>
    <property type="match status" value="1"/>
</dbReference>
<evidence type="ECO:0000313" key="2">
    <source>
        <dbReference type="Proteomes" id="UP000270468"/>
    </source>
</evidence>
<dbReference type="InterPro" id="IPR023378">
    <property type="entry name" value="YheA/YmcA-like_dom_sf"/>
</dbReference>
<reference evidence="1 2" key="1">
    <citation type="submission" date="2018-11" db="EMBL/GenBank/DDBJ databases">
        <authorList>
            <person name="Criscuolo A."/>
        </authorList>
    </citation>
    <scope>NUCLEOTIDE SEQUENCE [LARGE SCALE GENOMIC DNA]</scope>
    <source>
        <strain evidence="1">ATB-66</strain>
    </source>
</reference>
<protein>
    <recommendedName>
        <fullName evidence="3">Regulatory protein YlbF</fullName>
    </recommendedName>
</protein>
<gene>
    <name evidence="1" type="ORF">FILTAD_02420</name>
</gene>
<evidence type="ECO:0008006" key="3">
    <source>
        <dbReference type="Google" id="ProtNLM"/>
    </source>
</evidence>
<dbReference type="SUPFAM" id="SSF158622">
    <property type="entry name" value="YheA/YmcA-like"/>
    <property type="match status" value="1"/>
</dbReference>
<dbReference type="Proteomes" id="UP000270468">
    <property type="component" value="Unassembled WGS sequence"/>
</dbReference>
<dbReference type="RefSeq" id="WP_124071036.1">
    <property type="nucleotide sequence ID" value="NZ_CBCRXF010000001.1"/>
</dbReference>
<sequence>MMMTDEWINIIEQADQLTEMLLTSDVVEAYRKAQDAVYSDAKLAKSIKEFTDMKERYEEVQRFGRYHPDYNIVMKSIRVQKRELDLNEQVAALRIAENDLQQVLDEVSLIIAESVSGSVKAPAGDGFFSSSSCGSGCGTGGGCSCSA</sequence>
<dbReference type="AlphaFoldDB" id="A0A3P5XMH8"/>
<evidence type="ECO:0000313" key="1">
    <source>
        <dbReference type="EMBL" id="VDC29868.1"/>
    </source>
</evidence>
<dbReference type="PANTHER" id="PTHR38448:SF2">
    <property type="entry name" value="REGULATORY PROTEIN YLBF"/>
    <property type="match status" value="1"/>
</dbReference>